<proteinExistence type="predicted"/>
<protein>
    <submittedName>
        <fullName evidence="1">Uncharacterized protein</fullName>
    </submittedName>
</protein>
<dbReference type="Proteomes" id="UP000215355">
    <property type="component" value="Chromosome 1"/>
</dbReference>
<evidence type="ECO:0000313" key="1">
    <source>
        <dbReference type="EMBL" id="SNV44339.1"/>
    </source>
</evidence>
<dbReference type="EMBL" id="LT906468">
    <property type="protein sequence ID" value="SNV44339.1"/>
    <property type="molecule type" value="Genomic_DNA"/>
</dbReference>
<evidence type="ECO:0000313" key="2">
    <source>
        <dbReference type="Proteomes" id="UP000215355"/>
    </source>
</evidence>
<organism evidence="1 2">
    <name type="scientific">Sphingobacterium mizutaii</name>
    <dbReference type="NCBI Taxonomy" id="1010"/>
    <lineage>
        <taxon>Bacteria</taxon>
        <taxon>Pseudomonadati</taxon>
        <taxon>Bacteroidota</taxon>
        <taxon>Sphingobacteriia</taxon>
        <taxon>Sphingobacteriales</taxon>
        <taxon>Sphingobacteriaceae</taxon>
        <taxon>Sphingobacterium</taxon>
    </lineage>
</organism>
<dbReference type="KEGG" id="smiz:4412673_00940"/>
<accession>A0AAJ4X9G8</accession>
<dbReference type="AlphaFoldDB" id="A0AAJ4X9G8"/>
<gene>
    <name evidence="1" type="ORF">SAMEA4412673_00940</name>
</gene>
<reference evidence="1 2" key="1">
    <citation type="submission" date="2017-06" db="EMBL/GenBank/DDBJ databases">
        <authorList>
            <consortium name="Pathogen Informatics"/>
        </authorList>
    </citation>
    <scope>NUCLEOTIDE SEQUENCE [LARGE SCALE GENOMIC DNA]</scope>
    <source>
        <strain evidence="1 2">NCTC12149</strain>
    </source>
</reference>
<name>A0AAJ4X9G8_9SPHI</name>
<sequence>MQRSLVERYCIGVILWDLLKSLRFCEDFGKKDKVLLKNPFIGDGAGYIFFVII</sequence>